<name>A0A2P8HGL0_CHINA</name>
<evidence type="ECO:0000313" key="3">
    <source>
        <dbReference type="Proteomes" id="UP000240971"/>
    </source>
</evidence>
<feature type="compositionally biased region" description="Basic and acidic residues" evidence="1">
    <location>
        <begin position="116"/>
        <end position="152"/>
    </location>
</feature>
<dbReference type="Proteomes" id="UP000240971">
    <property type="component" value="Unassembled WGS sequence"/>
</dbReference>
<gene>
    <name evidence="2" type="ORF">CLV51_10448</name>
</gene>
<sequence>MLSTNLPAMKQHYDATQSDKRSSKAVAENNAGTGISRPAVQPVFSPQQQASAIQRMYNKKSDLADVEIVELKKQLIEFGLSQLEDADSAMTKQFNELMRDKARNYSEVSDIFDRLEKVTEPQEKEGGKIEKPLPEEKHTTADLKKEKKSAHESDDEEYEEDEEDEYNYEDDYYDDETFDTAQKSDNEDDKNITEDLKGVKAVVVVIGGKMKASQMELVKKVYNGLEKKPTDTEELAIAIYNTMEEATARGAYIYPSIIQQTIDQEIIHLDIAALASKKLTSLGAIVQLYRPPDSLLISPVPGELSGSFIAYAPGLENVAQFISTSERTIVVTIGHGGDTGGVNFPGIAGSVFPHDIGGRLGLLGRNANSFLYVPLQCYPQQAVRKARALQWHSVSIVNEDKSDDGELQRWVKGNLKTESKEWAQKTKGK</sequence>
<keyword evidence="3" id="KW-1185">Reference proteome</keyword>
<evidence type="ECO:0000313" key="2">
    <source>
        <dbReference type="EMBL" id="PSL45346.1"/>
    </source>
</evidence>
<comment type="caution">
    <text evidence="2">The sequence shown here is derived from an EMBL/GenBank/DDBJ whole genome shotgun (WGS) entry which is preliminary data.</text>
</comment>
<accession>A0A2P8HGL0</accession>
<feature type="compositionally biased region" description="Basic and acidic residues" evidence="1">
    <location>
        <begin position="11"/>
        <end position="22"/>
    </location>
</feature>
<evidence type="ECO:0000256" key="1">
    <source>
        <dbReference type="SAM" id="MobiDB-lite"/>
    </source>
</evidence>
<feature type="compositionally biased region" description="Acidic residues" evidence="1">
    <location>
        <begin position="153"/>
        <end position="169"/>
    </location>
</feature>
<feature type="region of interest" description="Disordered" evidence="1">
    <location>
        <begin position="116"/>
        <end position="169"/>
    </location>
</feature>
<dbReference type="EMBL" id="PYAW01000004">
    <property type="protein sequence ID" value="PSL45346.1"/>
    <property type="molecule type" value="Genomic_DNA"/>
</dbReference>
<protein>
    <submittedName>
        <fullName evidence="2">Uncharacterized protein</fullName>
    </submittedName>
</protein>
<feature type="region of interest" description="Disordered" evidence="1">
    <location>
        <begin position="1"/>
        <end position="42"/>
    </location>
</feature>
<proteinExistence type="predicted"/>
<dbReference type="AlphaFoldDB" id="A0A2P8HGL0"/>
<organism evidence="2 3">
    <name type="scientific">Chitinophaga niastensis</name>
    <dbReference type="NCBI Taxonomy" id="536980"/>
    <lineage>
        <taxon>Bacteria</taxon>
        <taxon>Pseudomonadati</taxon>
        <taxon>Bacteroidota</taxon>
        <taxon>Chitinophagia</taxon>
        <taxon>Chitinophagales</taxon>
        <taxon>Chitinophagaceae</taxon>
        <taxon>Chitinophaga</taxon>
    </lineage>
</organism>
<reference evidence="2 3" key="1">
    <citation type="submission" date="2018-03" db="EMBL/GenBank/DDBJ databases">
        <title>Genomic Encyclopedia of Archaeal and Bacterial Type Strains, Phase II (KMG-II): from individual species to whole genera.</title>
        <authorList>
            <person name="Goeker M."/>
        </authorList>
    </citation>
    <scope>NUCLEOTIDE SEQUENCE [LARGE SCALE GENOMIC DNA]</scope>
    <source>
        <strain evidence="2 3">DSM 24859</strain>
    </source>
</reference>